<evidence type="ECO:0000313" key="1">
    <source>
        <dbReference type="EMBL" id="PWZ21184.1"/>
    </source>
</evidence>
<comment type="caution">
    <text evidence="1">The sequence shown here is derived from an EMBL/GenBank/DDBJ whole genome shotgun (WGS) entry which is preliminary data.</text>
</comment>
<organism evidence="1 2">
    <name type="scientific">Zea mays</name>
    <name type="common">Maize</name>
    <dbReference type="NCBI Taxonomy" id="4577"/>
    <lineage>
        <taxon>Eukaryota</taxon>
        <taxon>Viridiplantae</taxon>
        <taxon>Streptophyta</taxon>
        <taxon>Embryophyta</taxon>
        <taxon>Tracheophyta</taxon>
        <taxon>Spermatophyta</taxon>
        <taxon>Magnoliopsida</taxon>
        <taxon>Liliopsida</taxon>
        <taxon>Poales</taxon>
        <taxon>Poaceae</taxon>
        <taxon>PACMAD clade</taxon>
        <taxon>Panicoideae</taxon>
        <taxon>Andropogonodae</taxon>
        <taxon>Andropogoneae</taxon>
        <taxon>Tripsacinae</taxon>
        <taxon>Zea</taxon>
    </lineage>
</organism>
<gene>
    <name evidence="1" type="ORF">Zm00014a_022718</name>
</gene>
<evidence type="ECO:0000313" key="2">
    <source>
        <dbReference type="Proteomes" id="UP000251960"/>
    </source>
</evidence>
<reference evidence="1 2" key="1">
    <citation type="journal article" date="2018" name="Nat. Genet.">
        <title>Extensive intraspecific gene order and gene structural variations between Mo17 and other maize genomes.</title>
        <authorList>
            <person name="Sun S."/>
            <person name="Zhou Y."/>
            <person name="Chen J."/>
            <person name="Shi J."/>
            <person name="Zhao H."/>
            <person name="Zhao H."/>
            <person name="Song W."/>
            <person name="Zhang M."/>
            <person name="Cui Y."/>
            <person name="Dong X."/>
            <person name="Liu H."/>
            <person name="Ma X."/>
            <person name="Jiao Y."/>
            <person name="Wang B."/>
            <person name="Wei X."/>
            <person name="Stein J.C."/>
            <person name="Glaubitz J.C."/>
            <person name="Lu F."/>
            <person name="Yu G."/>
            <person name="Liang C."/>
            <person name="Fengler K."/>
            <person name="Li B."/>
            <person name="Rafalski A."/>
            <person name="Schnable P.S."/>
            <person name="Ware D.H."/>
            <person name="Buckler E.S."/>
            <person name="Lai J."/>
        </authorList>
    </citation>
    <scope>NUCLEOTIDE SEQUENCE [LARGE SCALE GENOMIC DNA]</scope>
    <source>
        <strain evidence="2">cv. Missouri 17</strain>
        <tissue evidence="1">Seedling</tissue>
    </source>
</reference>
<dbReference type="EMBL" id="NCVQ01000006">
    <property type="protein sequence ID" value="PWZ21184.1"/>
    <property type="molecule type" value="Genomic_DNA"/>
</dbReference>
<accession>A0A3L6EJG6</accession>
<protein>
    <submittedName>
        <fullName evidence="1">Uncharacterized protein</fullName>
    </submittedName>
</protein>
<proteinExistence type="predicted"/>
<name>A0A3L6EJG6_MAIZE</name>
<dbReference type="AlphaFoldDB" id="A0A3L6EJG6"/>
<dbReference type="Proteomes" id="UP000251960">
    <property type="component" value="Chromosome 5"/>
</dbReference>
<sequence>MLDLQLGGDFTDRGCSICDACQNPHQAGVGPEIAVSYVAGTRLGMEYAVGEERLIERKRKEKRCMAALDAEHYLQEIGAQEGKSD</sequence>